<evidence type="ECO:0000313" key="1">
    <source>
        <dbReference type="EMBL" id="KAK5148511.1"/>
    </source>
</evidence>
<comment type="caution">
    <text evidence="1">The sequence shown here is derived from an EMBL/GenBank/DDBJ whole genome shotgun (WGS) entry which is preliminary data.</text>
</comment>
<dbReference type="Proteomes" id="UP001308179">
    <property type="component" value="Unassembled WGS sequence"/>
</dbReference>
<dbReference type="EMBL" id="JAVRRR010000004">
    <property type="protein sequence ID" value="KAK5148511.1"/>
    <property type="molecule type" value="Genomic_DNA"/>
</dbReference>
<accession>A0ABR0LGR9</accession>
<sequence length="283" mass="31628">MSNNLEILENYGTTIGTYEHSLPNALELAKGRLPLVVVMQEPCNLADEVPYEEMVYGDESAEGVRERVGCPALQQVEHLAEEVSGGTYSLEDFSVFDINTLHSKDMQDDLQNLEADLHTAHQTFWKMLTTKAPKVILVLTCTACSSQYRPLKSLYSSRISAATEDTITLWRNSTSHKATVIRAFHPSVYLRDDYIEAEKWSQDEVLLANKILRLCFAKAFRILSGEPCAEDDREEALLQAWKDTVGARNRSRALKENSRNADLQSEVALVLADKMGALSIGGK</sequence>
<keyword evidence="2" id="KW-1185">Reference proteome</keyword>
<gene>
    <name evidence="1" type="ORF">LTR32_000165</name>
</gene>
<organism evidence="1 2">
    <name type="scientific">Rachicladosporium monterosium</name>
    <dbReference type="NCBI Taxonomy" id="1507873"/>
    <lineage>
        <taxon>Eukaryota</taxon>
        <taxon>Fungi</taxon>
        <taxon>Dikarya</taxon>
        <taxon>Ascomycota</taxon>
        <taxon>Pezizomycotina</taxon>
        <taxon>Dothideomycetes</taxon>
        <taxon>Dothideomycetidae</taxon>
        <taxon>Cladosporiales</taxon>
        <taxon>Cladosporiaceae</taxon>
        <taxon>Rachicladosporium</taxon>
    </lineage>
</organism>
<proteinExistence type="predicted"/>
<evidence type="ECO:0000313" key="2">
    <source>
        <dbReference type="Proteomes" id="UP001308179"/>
    </source>
</evidence>
<reference evidence="1 2" key="1">
    <citation type="submission" date="2023-08" db="EMBL/GenBank/DDBJ databases">
        <title>Black Yeasts Isolated from many extreme environments.</title>
        <authorList>
            <person name="Coleine C."/>
            <person name="Stajich J.E."/>
            <person name="Selbmann L."/>
        </authorList>
    </citation>
    <scope>NUCLEOTIDE SEQUENCE [LARGE SCALE GENOMIC DNA]</scope>
    <source>
        <strain evidence="1 2">CCFEE 5386</strain>
    </source>
</reference>
<protein>
    <submittedName>
        <fullName evidence="1">Uncharacterized protein</fullName>
    </submittedName>
</protein>
<name>A0ABR0LGR9_9PEZI</name>